<evidence type="ECO:0000313" key="2">
    <source>
        <dbReference type="EMBL" id="MBO0344236.1"/>
    </source>
</evidence>
<dbReference type="EMBL" id="JAFLNF010000001">
    <property type="protein sequence ID" value="MBO0344236.1"/>
    <property type="molecule type" value="Genomic_DNA"/>
</dbReference>
<dbReference type="AlphaFoldDB" id="A0A939ELW2"/>
<proteinExistence type="predicted"/>
<dbReference type="RefSeq" id="WP_206938154.1">
    <property type="nucleotide sequence ID" value="NZ_JAFLNF010000001.1"/>
</dbReference>
<organism evidence="2 3">
    <name type="scientific">Roseibium limicola</name>
    <dbReference type="NCBI Taxonomy" id="2816037"/>
    <lineage>
        <taxon>Bacteria</taxon>
        <taxon>Pseudomonadati</taxon>
        <taxon>Pseudomonadota</taxon>
        <taxon>Alphaproteobacteria</taxon>
        <taxon>Hyphomicrobiales</taxon>
        <taxon>Stappiaceae</taxon>
        <taxon>Roseibium</taxon>
    </lineage>
</organism>
<evidence type="ECO:0000313" key="3">
    <source>
        <dbReference type="Proteomes" id="UP000664779"/>
    </source>
</evidence>
<feature type="compositionally biased region" description="Basic and acidic residues" evidence="1">
    <location>
        <begin position="1"/>
        <end position="21"/>
    </location>
</feature>
<reference evidence="2" key="1">
    <citation type="submission" date="2021-03" db="EMBL/GenBank/DDBJ databases">
        <title>Roseibium sp. CAU 1637 isolated from Incheon.</title>
        <authorList>
            <person name="Kim W."/>
        </authorList>
    </citation>
    <scope>NUCLEOTIDE SEQUENCE</scope>
    <source>
        <strain evidence="2">CAU 1637</strain>
    </source>
</reference>
<accession>A0A939ELW2</accession>
<sequence>MSKIDVKEEAEKIRQKADKQSAGDQLGGTFHGQERDAGMTATSGRKTANG</sequence>
<feature type="compositionally biased region" description="Polar residues" evidence="1">
    <location>
        <begin position="40"/>
        <end position="50"/>
    </location>
</feature>
<name>A0A939ELW2_9HYPH</name>
<keyword evidence="3" id="KW-1185">Reference proteome</keyword>
<comment type="caution">
    <text evidence="2">The sequence shown here is derived from an EMBL/GenBank/DDBJ whole genome shotgun (WGS) entry which is preliminary data.</text>
</comment>
<evidence type="ECO:0000256" key="1">
    <source>
        <dbReference type="SAM" id="MobiDB-lite"/>
    </source>
</evidence>
<feature type="region of interest" description="Disordered" evidence="1">
    <location>
        <begin position="1"/>
        <end position="50"/>
    </location>
</feature>
<protein>
    <submittedName>
        <fullName evidence="2">Uncharacterized protein</fullName>
    </submittedName>
</protein>
<gene>
    <name evidence="2" type="ORF">J0X15_03290</name>
</gene>
<dbReference type="Proteomes" id="UP000664779">
    <property type="component" value="Unassembled WGS sequence"/>
</dbReference>